<evidence type="ECO:0000313" key="1">
    <source>
        <dbReference type="EMBL" id="KAH6946569.1"/>
    </source>
</evidence>
<comment type="caution">
    <text evidence="1">The sequence shown here is derived from an EMBL/GenBank/DDBJ whole genome shotgun (WGS) entry which is preliminary data.</text>
</comment>
<proteinExistence type="predicted"/>
<sequence length="273" mass="30530">MTVVNKLSILGIEGNGKGAYRGWPSQVQFIKFFWDAKTPLVKYEKLGLRRQKGGWNIPSPLDTPQIDIRNKELAQELLVNSGCEAAKSSFPWVLLTPSWLPGTVQDTIWRFGWAVLPTADRMCKWHYVPTVQCVNCRKHESIEHALLKCRFAVTFWSLVGRAFRSLGVERFINGGRCPNSSLVRLVLAAGLFSLWENRSCCLHLYHCLSSPSPREGGTLADTMPSAKEHFNTRTLPGTSVDEIIDALEALVGTPEIYSLQHPGGQDFQVGVNF</sequence>
<evidence type="ECO:0000313" key="2">
    <source>
        <dbReference type="Proteomes" id="UP000821845"/>
    </source>
</evidence>
<dbReference type="Proteomes" id="UP000821845">
    <property type="component" value="Chromosome 1"/>
</dbReference>
<gene>
    <name evidence="1" type="ORF">HPB50_014043</name>
</gene>
<dbReference type="EMBL" id="CM023481">
    <property type="protein sequence ID" value="KAH6946569.1"/>
    <property type="molecule type" value="Genomic_DNA"/>
</dbReference>
<organism evidence="1 2">
    <name type="scientific">Hyalomma asiaticum</name>
    <name type="common">Tick</name>
    <dbReference type="NCBI Taxonomy" id="266040"/>
    <lineage>
        <taxon>Eukaryota</taxon>
        <taxon>Metazoa</taxon>
        <taxon>Ecdysozoa</taxon>
        <taxon>Arthropoda</taxon>
        <taxon>Chelicerata</taxon>
        <taxon>Arachnida</taxon>
        <taxon>Acari</taxon>
        <taxon>Parasitiformes</taxon>
        <taxon>Ixodida</taxon>
        <taxon>Ixodoidea</taxon>
        <taxon>Ixodidae</taxon>
        <taxon>Hyalomminae</taxon>
        <taxon>Hyalomma</taxon>
    </lineage>
</organism>
<reference evidence="1" key="1">
    <citation type="submission" date="2020-05" db="EMBL/GenBank/DDBJ databases">
        <title>Large-scale comparative analyses of tick genomes elucidate their genetic diversity and vector capacities.</title>
        <authorList>
            <person name="Jia N."/>
            <person name="Wang J."/>
            <person name="Shi W."/>
            <person name="Du L."/>
            <person name="Sun Y."/>
            <person name="Zhan W."/>
            <person name="Jiang J."/>
            <person name="Wang Q."/>
            <person name="Zhang B."/>
            <person name="Ji P."/>
            <person name="Sakyi L.B."/>
            <person name="Cui X."/>
            <person name="Yuan T."/>
            <person name="Jiang B."/>
            <person name="Yang W."/>
            <person name="Lam T.T.-Y."/>
            <person name="Chang Q."/>
            <person name="Ding S."/>
            <person name="Wang X."/>
            <person name="Zhu J."/>
            <person name="Ruan X."/>
            <person name="Zhao L."/>
            <person name="Wei J."/>
            <person name="Que T."/>
            <person name="Du C."/>
            <person name="Cheng J."/>
            <person name="Dai P."/>
            <person name="Han X."/>
            <person name="Huang E."/>
            <person name="Gao Y."/>
            <person name="Liu J."/>
            <person name="Shao H."/>
            <person name="Ye R."/>
            <person name="Li L."/>
            <person name="Wei W."/>
            <person name="Wang X."/>
            <person name="Wang C."/>
            <person name="Yang T."/>
            <person name="Huo Q."/>
            <person name="Li W."/>
            <person name="Guo W."/>
            <person name="Chen H."/>
            <person name="Zhou L."/>
            <person name="Ni X."/>
            <person name="Tian J."/>
            <person name="Zhou Y."/>
            <person name="Sheng Y."/>
            <person name="Liu T."/>
            <person name="Pan Y."/>
            <person name="Xia L."/>
            <person name="Li J."/>
            <person name="Zhao F."/>
            <person name="Cao W."/>
        </authorList>
    </citation>
    <scope>NUCLEOTIDE SEQUENCE</scope>
    <source>
        <strain evidence="1">Hyas-2018</strain>
    </source>
</reference>
<accession>A0ACB7TNZ1</accession>
<name>A0ACB7TNZ1_HYAAI</name>
<keyword evidence="2" id="KW-1185">Reference proteome</keyword>
<protein>
    <submittedName>
        <fullName evidence="1">Uncharacterized protein</fullName>
    </submittedName>
</protein>